<proteinExistence type="predicted"/>
<accession>A0A397AY65</accession>
<dbReference type="VEuPathDB" id="FungiDB:H257_13334"/>
<dbReference type="InterPro" id="IPR001254">
    <property type="entry name" value="Trypsin_dom"/>
</dbReference>
<protein>
    <recommendedName>
        <fullName evidence="7">Peptidase S1 domain-containing protein</fullName>
    </recommendedName>
</protein>
<dbReference type="SUPFAM" id="SSF50494">
    <property type="entry name" value="Trypsin-like serine proteases"/>
    <property type="match status" value="1"/>
</dbReference>
<reference evidence="8 9" key="1">
    <citation type="submission" date="2018-08" db="EMBL/GenBank/DDBJ databases">
        <title>Aphanomyces genome sequencing and annotation.</title>
        <authorList>
            <person name="Minardi D."/>
            <person name="Oidtmann B."/>
            <person name="Van Der Giezen M."/>
            <person name="Studholme D.J."/>
        </authorList>
    </citation>
    <scope>NUCLEOTIDE SEQUENCE [LARGE SCALE GENOMIC DNA]</scope>
    <source>
        <strain evidence="8 9">Yx</strain>
    </source>
</reference>
<evidence type="ECO:0000313" key="9">
    <source>
        <dbReference type="Proteomes" id="UP000266239"/>
    </source>
</evidence>
<keyword evidence="4" id="KW-0325">Glycoprotein</keyword>
<organism evidence="8 9">
    <name type="scientific">Aphanomyces astaci</name>
    <name type="common">Crayfish plague agent</name>
    <dbReference type="NCBI Taxonomy" id="112090"/>
    <lineage>
        <taxon>Eukaryota</taxon>
        <taxon>Sar</taxon>
        <taxon>Stramenopiles</taxon>
        <taxon>Oomycota</taxon>
        <taxon>Saprolegniomycetes</taxon>
        <taxon>Saprolegniales</taxon>
        <taxon>Verrucalvaceae</taxon>
        <taxon>Aphanomyces</taxon>
    </lineage>
</organism>
<feature type="region of interest" description="Disordered" evidence="5">
    <location>
        <begin position="324"/>
        <end position="377"/>
    </location>
</feature>
<sequence>MLCWIAVAATSVAHAYFANYQTSVVSPYLSQLRSSPNSAMICQGVLIDPNFALFTRACAENHNEADKVVVGAKRINGGLNDGEWIPVAKKFYSANTSLDFAIVQLARPSTYSPMRILWDDVEPGKRVWLRGWFPFNKDESLKTIWTTKVEIVANDKCQARLNRTVYDYQVCGENENIDMCSWYILGAILTEIDGSEYLVGTLTLYDCDAKPAWQIFNRISAGRLFIEPFLCRGIEQSWKVTWLYGLTIQLPLARKELSMEHITVASGIDVALAKMLSLPDVAPWPPSYECSYFIHLTDHLVGRLQVSGMTTSTTPLLPSAEASAMSSGAVLPPRTTESFASKQPLPATPRSSTSPGHHVRSLSSDSAPTTMANPGSSMASATKATLLVRSMSTDLGAVMAGTMQLPPSMLNDTKWKQQQRKLLVSGMAERRAAAVGPMPPSTASTSTKTYHALAAPTTTTTLFEDDPFQRCVRKLHVMRTFEGCDDDAHW</sequence>
<name>A0A397AY65_APHAT</name>
<dbReference type="GO" id="GO:0006508">
    <property type="term" value="P:proteolysis"/>
    <property type="evidence" value="ECO:0007669"/>
    <property type="project" value="InterPro"/>
</dbReference>
<evidence type="ECO:0000256" key="1">
    <source>
        <dbReference type="ARBA" id="ARBA00022729"/>
    </source>
</evidence>
<feature type="chain" id="PRO_5017449932" description="Peptidase S1 domain-containing protein" evidence="6">
    <location>
        <begin position="16"/>
        <end position="490"/>
    </location>
</feature>
<keyword evidence="1 6" id="KW-0732">Signal</keyword>
<dbReference type="GO" id="GO:0004252">
    <property type="term" value="F:serine-type endopeptidase activity"/>
    <property type="evidence" value="ECO:0007669"/>
    <property type="project" value="InterPro"/>
</dbReference>
<dbReference type="AlphaFoldDB" id="A0A397AY65"/>
<comment type="caution">
    <text evidence="8">The sequence shown here is derived from an EMBL/GenBank/DDBJ whole genome shotgun (WGS) entry which is preliminary data.</text>
</comment>
<evidence type="ECO:0000256" key="5">
    <source>
        <dbReference type="SAM" id="MobiDB-lite"/>
    </source>
</evidence>
<evidence type="ECO:0000313" key="8">
    <source>
        <dbReference type="EMBL" id="RHY12730.1"/>
    </source>
</evidence>
<gene>
    <name evidence="8" type="ORF">DYB25_008464</name>
</gene>
<keyword evidence="3" id="KW-1015">Disulfide bond</keyword>
<evidence type="ECO:0000256" key="4">
    <source>
        <dbReference type="ARBA" id="ARBA00023180"/>
    </source>
</evidence>
<evidence type="ECO:0000259" key="7">
    <source>
        <dbReference type="PROSITE" id="PS50240"/>
    </source>
</evidence>
<feature type="domain" description="Peptidase S1" evidence="7">
    <location>
        <begin position="27"/>
        <end position="248"/>
    </location>
</feature>
<evidence type="ECO:0000256" key="6">
    <source>
        <dbReference type="SAM" id="SignalP"/>
    </source>
</evidence>
<dbReference type="InterPro" id="IPR050430">
    <property type="entry name" value="Peptidase_S1"/>
</dbReference>
<feature type="compositionally biased region" description="Polar residues" evidence="5">
    <location>
        <begin position="349"/>
        <end position="377"/>
    </location>
</feature>
<dbReference type="EMBL" id="QUTA01006106">
    <property type="protein sequence ID" value="RHY12730.1"/>
    <property type="molecule type" value="Genomic_DNA"/>
</dbReference>
<feature type="signal peptide" evidence="6">
    <location>
        <begin position="1"/>
        <end position="15"/>
    </location>
</feature>
<keyword evidence="2" id="KW-0843">Virulence</keyword>
<dbReference type="Gene3D" id="2.40.10.10">
    <property type="entry name" value="Trypsin-like serine proteases"/>
    <property type="match status" value="2"/>
</dbReference>
<dbReference type="InterPro" id="IPR009003">
    <property type="entry name" value="Peptidase_S1_PA"/>
</dbReference>
<dbReference type="PANTHER" id="PTHR24276:SF98">
    <property type="entry name" value="FI18310P1-RELATED"/>
    <property type="match status" value="1"/>
</dbReference>
<dbReference type="Proteomes" id="UP000266239">
    <property type="component" value="Unassembled WGS sequence"/>
</dbReference>
<evidence type="ECO:0000256" key="3">
    <source>
        <dbReference type="ARBA" id="ARBA00023157"/>
    </source>
</evidence>
<evidence type="ECO:0000256" key="2">
    <source>
        <dbReference type="ARBA" id="ARBA00023026"/>
    </source>
</evidence>
<dbReference type="PANTHER" id="PTHR24276">
    <property type="entry name" value="POLYSERASE-RELATED"/>
    <property type="match status" value="1"/>
</dbReference>
<dbReference type="PROSITE" id="PS50240">
    <property type="entry name" value="TRYPSIN_DOM"/>
    <property type="match status" value="1"/>
</dbReference>
<dbReference type="InterPro" id="IPR043504">
    <property type="entry name" value="Peptidase_S1_PA_chymotrypsin"/>
</dbReference>
<dbReference type="Pfam" id="PF00089">
    <property type="entry name" value="Trypsin"/>
    <property type="match status" value="1"/>
</dbReference>